<dbReference type="GO" id="GO:0016324">
    <property type="term" value="C:apical plasma membrane"/>
    <property type="evidence" value="ECO:0007669"/>
    <property type="project" value="TreeGrafter"/>
</dbReference>
<feature type="compositionally biased region" description="Basic and acidic residues" evidence="6">
    <location>
        <begin position="53"/>
        <end position="62"/>
    </location>
</feature>
<evidence type="ECO:0000259" key="7">
    <source>
        <dbReference type="PROSITE" id="PS51307"/>
    </source>
</evidence>
<dbReference type="GO" id="GO:0030864">
    <property type="term" value="C:cortical actin cytoskeleton"/>
    <property type="evidence" value="ECO:0007669"/>
    <property type="project" value="TreeGrafter"/>
</dbReference>
<feature type="domain" description="ASD2" evidence="7">
    <location>
        <begin position="467"/>
        <end position="771"/>
    </location>
</feature>
<comment type="caution">
    <text evidence="8">The sequence shown here is derived from an EMBL/GenBank/DDBJ whole genome shotgun (WGS) entry which is preliminary data.</text>
</comment>
<reference evidence="8 9" key="1">
    <citation type="journal article" date="2024" name="BMC Genomics">
        <title>De novo assembly and annotation of Popillia japonica's genome with initial clues to its potential as an invasive pest.</title>
        <authorList>
            <person name="Cucini C."/>
            <person name="Boschi S."/>
            <person name="Funari R."/>
            <person name="Cardaioli E."/>
            <person name="Iannotti N."/>
            <person name="Marturano G."/>
            <person name="Paoli F."/>
            <person name="Bruttini M."/>
            <person name="Carapelli A."/>
            <person name="Frati F."/>
            <person name="Nardi F."/>
        </authorList>
    </citation>
    <scope>NUCLEOTIDE SEQUENCE [LARGE SCALE GENOMIC DNA]</scope>
    <source>
        <strain evidence="8">DMR45628</strain>
    </source>
</reference>
<feature type="compositionally biased region" description="Polar residues" evidence="6">
    <location>
        <begin position="294"/>
        <end position="310"/>
    </location>
</feature>
<evidence type="ECO:0000313" key="9">
    <source>
        <dbReference type="Proteomes" id="UP001458880"/>
    </source>
</evidence>
<feature type="compositionally biased region" description="Pro residues" evidence="6">
    <location>
        <begin position="188"/>
        <end position="197"/>
    </location>
</feature>
<evidence type="ECO:0000256" key="5">
    <source>
        <dbReference type="SAM" id="Coils"/>
    </source>
</evidence>
<feature type="compositionally biased region" description="Low complexity" evidence="6">
    <location>
        <begin position="330"/>
        <end position="341"/>
    </location>
</feature>
<dbReference type="Gene3D" id="6.10.250.3120">
    <property type="match status" value="1"/>
</dbReference>
<gene>
    <name evidence="8" type="ORF">QE152_g31962</name>
</gene>
<feature type="coiled-coil region" evidence="5">
    <location>
        <begin position="688"/>
        <end position="715"/>
    </location>
</feature>
<feature type="compositionally biased region" description="Polar residues" evidence="6">
    <location>
        <begin position="536"/>
        <end position="566"/>
    </location>
</feature>
<dbReference type="GO" id="GO:0051015">
    <property type="term" value="F:actin filament binding"/>
    <property type="evidence" value="ECO:0007669"/>
    <property type="project" value="InterPro"/>
</dbReference>
<evidence type="ECO:0000256" key="4">
    <source>
        <dbReference type="ARBA" id="ARBA00023212"/>
    </source>
</evidence>
<feature type="region of interest" description="Disordered" evidence="6">
    <location>
        <begin position="180"/>
        <end position="239"/>
    </location>
</feature>
<dbReference type="AlphaFoldDB" id="A0AAW1J0Z1"/>
<dbReference type="GO" id="GO:0005912">
    <property type="term" value="C:adherens junction"/>
    <property type="evidence" value="ECO:0007669"/>
    <property type="project" value="TreeGrafter"/>
</dbReference>
<feature type="region of interest" description="Disordered" evidence="6">
    <location>
        <begin position="288"/>
        <end position="392"/>
    </location>
</feature>
<dbReference type="GO" id="GO:0043296">
    <property type="term" value="C:apical junction complex"/>
    <property type="evidence" value="ECO:0007669"/>
    <property type="project" value="TreeGrafter"/>
</dbReference>
<keyword evidence="4" id="KW-0206">Cytoskeleton</keyword>
<feature type="compositionally biased region" description="Polar residues" evidence="6">
    <location>
        <begin position="354"/>
        <end position="376"/>
    </location>
</feature>
<dbReference type="Pfam" id="PF08687">
    <property type="entry name" value="ASD2"/>
    <property type="match status" value="1"/>
</dbReference>
<feature type="region of interest" description="Disordered" evidence="6">
    <location>
        <begin position="507"/>
        <end position="566"/>
    </location>
</feature>
<feature type="region of interest" description="Disordered" evidence="6">
    <location>
        <begin position="38"/>
        <end position="73"/>
    </location>
</feature>
<dbReference type="PANTHER" id="PTHR15012:SF32">
    <property type="entry name" value="PROTEIN SHROOM"/>
    <property type="match status" value="1"/>
</dbReference>
<dbReference type="GO" id="GO:0000902">
    <property type="term" value="P:cell morphogenesis"/>
    <property type="evidence" value="ECO:0007669"/>
    <property type="project" value="TreeGrafter"/>
</dbReference>
<evidence type="ECO:0000313" key="8">
    <source>
        <dbReference type="EMBL" id="KAK9696333.1"/>
    </source>
</evidence>
<organism evidence="8 9">
    <name type="scientific">Popillia japonica</name>
    <name type="common">Japanese beetle</name>
    <dbReference type="NCBI Taxonomy" id="7064"/>
    <lineage>
        <taxon>Eukaryota</taxon>
        <taxon>Metazoa</taxon>
        <taxon>Ecdysozoa</taxon>
        <taxon>Arthropoda</taxon>
        <taxon>Hexapoda</taxon>
        <taxon>Insecta</taxon>
        <taxon>Pterygota</taxon>
        <taxon>Neoptera</taxon>
        <taxon>Endopterygota</taxon>
        <taxon>Coleoptera</taxon>
        <taxon>Polyphaga</taxon>
        <taxon>Scarabaeiformia</taxon>
        <taxon>Scarabaeidae</taxon>
        <taxon>Rutelinae</taxon>
        <taxon>Popillia</taxon>
    </lineage>
</organism>
<accession>A0AAW1J0Z1</accession>
<proteinExistence type="inferred from homology"/>
<dbReference type="PANTHER" id="PTHR15012">
    <property type="entry name" value="APICAL PROTEIN/SHROOM-RELATED"/>
    <property type="match status" value="1"/>
</dbReference>
<evidence type="ECO:0000256" key="1">
    <source>
        <dbReference type="ARBA" id="ARBA00004245"/>
    </source>
</evidence>
<keyword evidence="3" id="KW-0963">Cytoplasm</keyword>
<dbReference type="PROSITE" id="PS51307">
    <property type="entry name" value="ASD2"/>
    <property type="match status" value="1"/>
</dbReference>
<comment type="similarity">
    <text evidence="2">Belongs to the shroom family.</text>
</comment>
<feature type="compositionally biased region" description="Pro residues" evidence="6">
    <location>
        <begin position="320"/>
        <end position="329"/>
    </location>
</feature>
<dbReference type="Proteomes" id="UP001458880">
    <property type="component" value="Unassembled WGS sequence"/>
</dbReference>
<feature type="compositionally biased region" description="Low complexity" evidence="6">
    <location>
        <begin position="377"/>
        <end position="392"/>
    </location>
</feature>
<keyword evidence="5" id="KW-0175">Coiled coil</keyword>
<dbReference type="InterPro" id="IPR014799">
    <property type="entry name" value="ASD2_dom"/>
</dbReference>
<dbReference type="EMBL" id="JASPKY010000454">
    <property type="protein sequence ID" value="KAK9696333.1"/>
    <property type="molecule type" value="Genomic_DNA"/>
</dbReference>
<dbReference type="InterPro" id="IPR027685">
    <property type="entry name" value="Shroom_fam"/>
</dbReference>
<evidence type="ECO:0000256" key="6">
    <source>
        <dbReference type="SAM" id="MobiDB-lite"/>
    </source>
</evidence>
<evidence type="ECO:0000256" key="3">
    <source>
        <dbReference type="ARBA" id="ARBA00022490"/>
    </source>
</evidence>
<name>A0AAW1J0Z1_POPJA</name>
<sequence length="774" mass="86198">MRAPGIHWVYARDSQLYSATFCICPIVSQLRGTVAALKTPQHQSPSKASYLASRRDRNRIAPDPDTGSYKRTLSPNGHIIAVDVTTQDPPKLNPKDAIWAIKTDKQTIFNNNNSNSTLLRRTSVCDENKNSTVKSQDMKEDLKNQVILPDVLPINAKLAPRSQYPNRPTNLTLPVHMEQFTPTKGPLKSPPSSPPKSPLRNSSYTPLRSTNFSSSPMRTPSMRVSPQTTTSNSPQFINSSTTVSSCIRTFPPQKVLSPTSPSQKMPGLEFRPLTLSLQRSLSADSKPVALPLHRNTSPSLRTSPISFSAKQSPIQSPEQQSPPPLPKSSPPIKSSFTFTPPQIQPQSPDIKPTLSPSLSNKTTPIKIQSPSSTSTNTPLRTTPESSPSSSPEILSLTHMISPLQSPKEPEYPKVIEGLQMIQRTEVILRVNATTIDAASQTDKEELPPTPLPTRRKLQEEIECEKLSEDFVKQLPATDRLKGLLVPAPEHKKLTDYVSGLFRVDVTMKPRPANSPFRSRNNTPSSSPPPVNSINSTTYITTKSSGDSTSVVPSIEPTSPLSATSPYFTTSEPKAKFLTRYSQDMNQYTIKNTKDLNQKKDELVSRLDRKLEVLRSEQLVVSEECRINNELGENVESHLSHVARPHETSKFRLHIEEVGKITSLLLSLSGRLARVENALMGMAEDHPERRILESKRDKLLDQLEEAKKLKESIDRRSVNVSSILYKYLTSEEYADYDHFINMKAKLIMDSKEISDKIKLGEEQLMALKETLIVTD</sequence>
<protein>
    <submittedName>
        <fullName evidence="8">Apx/Shroom domain ASD2</fullName>
    </submittedName>
</protein>
<feature type="compositionally biased region" description="Low complexity" evidence="6">
    <location>
        <begin position="513"/>
        <end position="524"/>
    </location>
</feature>
<evidence type="ECO:0000256" key="2">
    <source>
        <dbReference type="ARBA" id="ARBA00006469"/>
    </source>
</evidence>
<dbReference type="GO" id="GO:0007015">
    <property type="term" value="P:actin filament organization"/>
    <property type="evidence" value="ECO:0007669"/>
    <property type="project" value="TreeGrafter"/>
</dbReference>
<comment type="subcellular location">
    <subcellularLocation>
        <location evidence="1">Cytoplasm</location>
        <location evidence="1">Cytoskeleton</location>
    </subcellularLocation>
</comment>
<feature type="compositionally biased region" description="Polar residues" evidence="6">
    <location>
        <begin position="204"/>
        <end position="239"/>
    </location>
</feature>
<keyword evidence="9" id="KW-1185">Reference proteome</keyword>